<evidence type="ECO:0000313" key="1">
    <source>
        <dbReference type="EMBL" id="ESA12258.1"/>
    </source>
</evidence>
<dbReference type="HOGENOM" id="CLU_1329149_0_0_1"/>
<protein>
    <submittedName>
        <fullName evidence="1">Uncharacterized protein</fullName>
    </submittedName>
</protein>
<gene>
    <name evidence="1" type="ORF">GLOINDRAFT_96433</name>
</gene>
<dbReference type="EMBL" id="KI285119">
    <property type="protein sequence ID" value="ESA12258.1"/>
    <property type="molecule type" value="Genomic_DNA"/>
</dbReference>
<accession>U9U0X3</accession>
<proteinExistence type="predicted"/>
<name>U9U0X3_RHIID</name>
<organism evidence="1">
    <name type="scientific">Rhizophagus irregularis (strain DAOM 181602 / DAOM 197198 / MUCL 43194)</name>
    <name type="common">Arbuscular mycorrhizal fungus</name>
    <name type="synonym">Glomus intraradices</name>
    <dbReference type="NCBI Taxonomy" id="747089"/>
    <lineage>
        <taxon>Eukaryota</taxon>
        <taxon>Fungi</taxon>
        <taxon>Fungi incertae sedis</taxon>
        <taxon>Mucoromycota</taxon>
        <taxon>Glomeromycotina</taxon>
        <taxon>Glomeromycetes</taxon>
        <taxon>Glomerales</taxon>
        <taxon>Glomeraceae</taxon>
        <taxon>Rhizophagus</taxon>
    </lineage>
</organism>
<feature type="non-terminal residue" evidence="1">
    <location>
        <position position="1"/>
    </location>
</feature>
<dbReference type="AlphaFoldDB" id="U9U0X3"/>
<sequence length="207" mass="24275">IYLESANITQDFPLQQGDYVIVLYGMAMFQIDLANLPVACYLNFINANFVKAVARNTFVVTIKYMVYLNSYTKYYSMALSYECHCKNCNKILRIGPVSGNGIIDCFIQKKPLNIRHPTDVKNGKMVLWNIIRLQRNMKGIQIKQLFHNIQDIIDEVYNFIRKYGPLDYDKDTKKYGIVGNYQSDYDNKTSSIYRISPYIYKRLHYSF</sequence>
<reference evidence="1" key="1">
    <citation type="submission" date="2013-07" db="EMBL/GenBank/DDBJ databases">
        <title>The genome of an arbuscular mycorrhizal fungus provides insights into the evolution of the oldest plant symbiosis.</title>
        <authorList>
            <consortium name="DOE Joint Genome Institute"/>
            <person name="Tisserant E."/>
            <person name="Malbreil M."/>
            <person name="Kuo A."/>
            <person name="Kohler A."/>
            <person name="Symeonidi A."/>
            <person name="Balestrini R."/>
            <person name="Charron P."/>
            <person name="Duensing N."/>
            <person name="Frei-dit-Frey N."/>
            <person name="Gianinazzi-Pearson V."/>
            <person name="Gilbert B."/>
            <person name="Handa Y."/>
            <person name="Hijri M."/>
            <person name="Kaul R."/>
            <person name="Kawaguchi M."/>
            <person name="Krajinski F."/>
            <person name="Lammers P."/>
            <person name="Lapierre D."/>
            <person name="Masclaux F.G."/>
            <person name="Murat C."/>
            <person name="Morin E."/>
            <person name="Ndikumana S."/>
            <person name="Pagni M."/>
            <person name="Petitpierre D."/>
            <person name="Requena N."/>
            <person name="Rosikiewicz P."/>
            <person name="Riley R."/>
            <person name="Saito K."/>
            <person name="San Clemente H."/>
            <person name="Shapiro H."/>
            <person name="van Tuinen D."/>
            <person name="Becard G."/>
            <person name="Bonfante P."/>
            <person name="Paszkowski U."/>
            <person name="Shachar-Hill Y."/>
            <person name="Young J.P."/>
            <person name="Sanders I.R."/>
            <person name="Henrissat B."/>
            <person name="Rensing S.A."/>
            <person name="Grigoriev I.V."/>
            <person name="Corradi N."/>
            <person name="Roux C."/>
            <person name="Martin F."/>
        </authorList>
    </citation>
    <scope>NUCLEOTIDE SEQUENCE</scope>
    <source>
        <strain evidence="1">DAOM 197198</strain>
    </source>
</reference>